<dbReference type="AlphaFoldDB" id="A0A1Z4JRR6"/>
<protein>
    <submittedName>
        <fullName evidence="1">Family 24 glycoside hydrolase</fullName>
    </submittedName>
</protein>
<keyword evidence="1" id="KW-0614">Plasmid</keyword>
<gene>
    <name evidence="1" type="ORF">NIES2135_62870</name>
</gene>
<sequence>MMLKIQLLKFAKERIAVSVATLAALSLIWFSLGQQKTIPPKDPDRTPPLVMTGGDPYIRALMRTISASEAQDSDPYTALYGGQHITDLSQHPNQCVTIVSGLHKGECTTAAGRYQLLSTTWDEKVQQYHPEHSQNTSDTVSESFQPKQQDAVVYAWLSDRNAWEVDINAELEKGNLNEVLKHLSATWTSLGYGIETNSVTLQLPKIYQKALAEELALAKLSASVK</sequence>
<keyword evidence="1" id="KW-0378">Hydrolase</keyword>
<dbReference type="GO" id="GO:0016787">
    <property type="term" value="F:hydrolase activity"/>
    <property type="evidence" value="ECO:0007669"/>
    <property type="project" value="UniProtKB-KW"/>
</dbReference>
<accession>A0A1Z4JRR6</accession>
<dbReference type="Proteomes" id="UP000217895">
    <property type="component" value="Plasmid Plasmid1 dna"/>
</dbReference>
<dbReference type="SUPFAM" id="SSF53955">
    <property type="entry name" value="Lysozyme-like"/>
    <property type="match status" value="1"/>
</dbReference>
<keyword evidence="2" id="KW-1185">Reference proteome</keyword>
<proteinExistence type="predicted"/>
<dbReference type="EMBL" id="AP018204">
    <property type="protein sequence ID" value="BAY59410.1"/>
    <property type="molecule type" value="Genomic_DNA"/>
</dbReference>
<geneLocation type="plasmid" evidence="1">
    <name>plasmid1</name>
</geneLocation>
<organism evidence="1 2">
    <name type="scientific">Leptolyngbya boryana NIES-2135</name>
    <dbReference type="NCBI Taxonomy" id="1973484"/>
    <lineage>
        <taxon>Bacteria</taxon>
        <taxon>Bacillati</taxon>
        <taxon>Cyanobacteriota</taxon>
        <taxon>Cyanophyceae</taxon>
        <taxon>Leptolyngbyales</taxon>
        <taxon>Leptolyngbyaceae</taxon>
        <taxon>Leptolyngbya group</taxon>
        <taxon>Leptolyngbya</taxon>
    </lineage>
</organism>
<evidence type="ECO:0000313" key="2">
    <source>
        <dbReference type="Proteomes" id="UP000217895"/>
    </source>
</evidence>
<name>A0A1Z4JRR6_LEPBY</name>
<reference evidence="1 2" key="1">
    <citation type="submission" date="2017-06" db="EMBL/GenBank/DDBJ databases">
        <title>Genome sequencing of cyanobaciteial culture collection at National Institute for Environmental Studies (NIES).</title>
        <authorList>
            <person name="Hirose Y."/>
            <person name="Shimura Y."/>
            <person name="Fujisawa T."/>
            <person name="Nakamura Y."/>
            <person name="Kawachi M."/>
        </authorList>
    </citation>
    <scope>NUCLEOTIDE SEQUENCE [LARGE SCALE GENOMIC DNA]</scope>
    <source>
        <strain evidence="1 2">NIES-2135</strain>
        <plasmid evidence="2">Plasmid Plasmid1 dna</plasmid>
    </source>
</reference>
<evidence type="ECO:0000313" key="1">
    <source>
        <dbReference type="EMBL" id="BAY59410.1"/>
    </source>
</evidence>
<dbReference type="InterPro" id="IPR023346">
    <property type="entry name" value="Lysozyme-like_dom_sf"/>
</dbReference>
<dbReference type="Gene3D" id="1.10.530.10">
    <property type="match status" value="1"/>
</dbReference>